<evidence type="ECO:0000313" key="2">
    <source>
        <dbReference type="EMBL" id="SCZ45709.1"/>
    </source>
</evidence>
<dbReference type="GO" id="GO:0010181">
    <property type="term" value="F:FMN binding"/>
    <property type="evidence" value="ECO:0007669"/>
    <property type="project" value="InterPro"/>
</dbReference>
<feature type="domain" description="Flavin reductase like" evidence="1">
    <location>
        <begin position="19"/>
        <end position="166"/>
    </location>
</feature>
<dbReference type="Gene3D" id="2.30.110.10">
    <property type="entry name" value="Electron Transport, Fmn-binding Protein, Chain A"/>
    <property type="match status" value="1"/>
</dbReference>
<organism evidence="2 3">
    <name type="scientific">Afifella marina DSM 2698</name>
    <dbReference type="NCBI Taxonomy" id="1120955"/>
    <lineage>
        <taxon>Bacteria</taxon>
        <taxon>Pseudomonadati</taxon>
        <taxon>Pseudomonadota</taxon>
        <taxon>Alphaproteobacteria</taxon>
        <taxon>Hyphomicrobiales</taxon>
        <taxon>Afifellaceae</taxon>
        <taxon>Afifella</taxon>
    </lineage>
</organism>
<keyword evidence="3" id="KW-1185">Reference proteome</keyword>
<dbReference type="InterPro" id="IPR012349">
    <property type="entry name" value="Split_barrel_FMN-bd"/>
</dbReference>
<dbReference type="STRING" id="1120955.SAMN03080610_03472"/>
<name>A0A1G5P9B8_AFIMA</name>
<dbReference type="AlphaFoldDB" id="A0A1G5P9B8"/>
<evidence type="ECO:0000313" key="3">
    <source>
        <dbReference type="Proteomes" id="UP000199347"/>
    </source>
</evidence>
<dbReference type="SMART" id="SM00903">
    <property type="entry name" value="Flavin_Reduct"/>
    <property type="match status" value="1"/>
</dbReference>
<accession>A0A1G5P9B8</accession>
<dbReference type="PANTHER" id="PTHR43812:SF2">
    <property type="entry name" value="FLAVIN REDUCTASE LIKE DOMAIN-CONTAINING PROTEIN"/>
    <property type="match status" value="1"/>
</dbReference>
<dbReference type="GO" id="GO:0016646">
    <property type="term" value="F:oxidoreductase activity, acting on the CH-NH group of donors, NAD or NADP as acceptor"/>
    <property type="evidence" value="ECO:0007669"/>
    <property type="project" value="UniProtKB-ARBA"/>
</dbReference>
<dbReference type="InterPro" id="IPR002563">
    <property type="entry name" value="Flavin_Rdtase-like_dom"/>
</dbReference>
<dbReference type="Pfam" id="PF01613">
    <property type="entry name" value="Flavin_Reduct"/>
    <property type="match status" value="1"/>
</dbReference>
<dbReference type="Proteomes" id="UP000199347">
    <property type="component" value="Unassembled WGS sequence"/>
</dbReference>
<dbReference type="PANTHER" id="PTHR43812">
    <property type="entry name" value="BLR2425 PROTEIN"/>
    <property type="match status" value="1"/>
</dbReference>
<dbReference type="EMBL" id="FMVW01000011">
    <property type="protein sequence ID" value="SCZ45709.1"/>
    <property type="molecule type" value="Genomic_DNA"/>
</dbReference>
<dbReference type="SUPFAM" id="SSF50475">
    <property type="entry name" value="FMN-binding split barrel"/>
    <property type="match status" value="1"/>
</dbReference>
<dbReference type="OrthoDB" id="9783347at2"/>
<protein>
    <submittedName>
        <fullName evidence="2">NADH-FMN oxidoreductase RutF, flavin reductase (DIM6/NTAB) family</fullName>
    </submittedName>
</protein>
<reference evidence="2 3" key="1">
    <citation type="submission" date="2016-10" db="EMBL/GenBank/DDBJ databases">
        <authorList>
            <person name="de Groot N.N."/>
        </authorList>
    </citation>
    <scope>NUCLEOTIDE SEQUENCE [LARGE SCALE GENOMIC DNA]</scope>
    <source>
        <strain evidence="2 3">DSM 2698</strain>
    </source>
</reference>
<proteinExistence type="predicted"/>
<gene>
    <name evidence="2" type="ORF">SAMN03080610_03472</name>
</gene>
<dbReference type="RefSeq" id="WP_092816218.1">
    <property type="nucleotide sequence ID" value="NZ_FMVW01000011.1"/>
</dbReference>
<evidence type="ECO:0000259" key="1">
    <source>
        <dbReference type="SMART" id="SM00903"/>
    </source>
</evidence>
<sequence>MRYTPRLRDHGLAHDPFKAIVAPRPIGWISSLDPDGRLNLAPYSFFNAVSNDPHIVMFSSFGEKDSVKNIEATGEFVCNLTTFDLREEMNTTSAAYPRGVSEAEEAGLAMAESAVVKPPRVRDAPTALECRLLKADRLAGLDGQWSGNIVVFGEVVSIYVDDRFIRDDRFDMAAARTIARCGYFDYAVVDGVFEIIRPKDPKVTG</sequence>